<comment type="caution">
    <text evidence="12">The sequence shown here is derived from an EMBL/GenBank/DDBJ whole genome shotgun (WGS) entry which is preliminary data.</text>
</comment>
<dbReference type="Proteomes" id="UP000639403">
    <property type="component" value="Unassembled WGS sequence"/>
</dbReference>
<evidence type="ECO:0000256" key="7">
    <source>
        <dbReference type="ARBA" id="ARBA00023004"/>
    </source>
</evidence>
<dbReference type="InterPro" id="IPR002403">
    <property type="entry name" value="Cyt_P450_E_grp-IV"/>
</dbReference>
<feature type="signal peptide" evidence="11">
    <location>
        <begin position="1"/>
        <end position="21"/>
    </location>
</feature>
<organism evidence="12 13">
    <name type="scientific">Rhodonia placenta</name>
    <dbReference type="NCBI Taxonomy" id="104341"/>
    <lineage>
        <taxon>Eukaryota</taxon>
        <taxon>Fungi</taxon>
        <taxon>Dikarya</taxon>
        <taxon>Basidiomycota</taxon>
        <taxon>Agaricomycotina</taxon>
        <taxon>Agaricomycetes</taxon>
        <taxon>Polyporales</taxon>
        <taxon>Adustoporiaceae</taxon>
        <taxon>Rhodonia</taxon>
    </lineage>
</organism>
<sequence>MQTAVPFLLFYILIILGTAWSLSKRRHRNSTYRVLRNIPGPPFHSWLKGNITEFYSRDGQSFQRDIALSYGSIVRLEGFLGDKVLYVSDPKALYAIRIKDAHVFEESDAILALNHVLFGECLLATLGDHHRRQRKMLNPVFSTNHMRHMLPVFYDVVFRLRNAISNKVGSGQSEIDVLKWTGRTALELIGQGGLGYSFDPLEAETEAINEYGNAVKLLLPRLGHLYIFRQYVPYLVKCGPRRFRRYLVDNFASAHGQNLKTVIDIMDQKSKEIFHSKKTALLKRDEAVVRQVGDGKDILSILIKANSAASESERLQEPELIAQMSLLIFAAMDTTSNALSRILQLLATNQGVQSNLRDVVSQSGAGRGDIIYEELNKLPLLDAVCRETLRLYPPATLVSRVPKEDSILPLSEPVFGVDGTVIKGITVPKGTRIIIGTLGSNVNKALWGEDSLEWRPKRWLSPLPRAVTDASIPGVYSNLMTFFGGKRACIGFKFAEMEMKVVLAVMLSTFTFELTDKAVVWSIAGVPAVGGDSDRP</sequence>
<name>A0A8H7NVH6_9APHY</name>
<keyword evidence="5 10" id="KW-0479">Metal-binding</keyword>
<dbReference type="PANTHER" id="PTHR24305:SF166">
    <property type="entry name" value="CYTOCHROME P450 12A4, MITOCHONDRIAL-RELATED"/>
    <property type="match status" value="1"/>
</dbReference>
<evidence type="ECO:0000256" key="1">
    <source>
        <dbReference type="ARBA" id="ARBA00001971"/>
    </source>
</evidence>
<evidence type="ECO:0008006" key="14">
    <source>
        <dbReference type="Google" id="ProtNLM"/>
    </source>
</evidence>
<evidence type="ECO:0000256" key="6">
    <source>
        <dbReference type="ARBA" id="ARBA00023002"/>
    </source>
</evidence>
<dbReference type="Pfam" id="PF00067">
    <property type="entry name" value="p450"/>
    <property type="match status" value="1"/>
</dbReference>
<comment type="pathway">
    <text evidence="2">Secondary metabolite biosynthesis.</text>
</comment>
<evidence type="ECO:0000256" key="11">
    <source>
        <dbReference type="SAM" id="SignalP"/>
    </source>
</evidence>
<dbReference type="EMBL" id="JADOXO010000365">
    <property type="protein sequence ID" value="KAF9805705.1"/>
    <property type="molecule type" value="Genomic_DNA"/>
</dbReference>
<evidence type="ECO:0000256" key="10">
    <source>
        <dbReference type="PIRSR" id="PIRSR602403-1"/>
    </source>
</evidence>
<dbReference type="Gene3D" id="1.10.630.10">
    <property type="entry name" value="Cytochrome P450"/>
    <property type="match status" value="1"/>
</dbReference>
<reference evidence="12" key="1">
    <citation type="submission" date="2020-11" db="EMBL/GenBank/DDBJ databases">
        <authorList>
            <person name="Koelle M."/>
            <person name="Horta M.A.C."/>
            <person name="Nowrousian M."/>
            <person name="Ohm R.A."/>
            <person name="Benz P."/>
            <person name="Pilgard A."/>
        </authorList>
    </citation>
    <scope>NUCLEOTIDE SEQUENCE</scope>
    <source>
        <strain evidence="12">FPRL280</strain>
    </source>
</reference>
<keyword evidence="9" id="KW-0325">Glycoprotein</keyword>
<dbReference type="GO" id="GO:0020037">
    <property type="term" value="F:heme binding"/>
    <property type="evidence" value="ECO:0007669"/>
    <property type="project" value="InterPro"/>
</dbReference>
<dbReference type="InterPro" id="IPR050121">
    <property type="entry name" value="Cytochrome_P450_monoxygenase"/>
</dbReference>
<keyword evidence="11" id="KW-0732">Signal</keyword>
<dbReference type="PRINTS" id="PR00385">
    <property type="entry name" value="P450"/>
</dbReference>
<comment type="cofactor">
    <cofactor evidence="1 10">
        <name>heme</name>
        <dbReference type="ChEBI" id="CHEBI:30413"/>
    </cofactor>
</comment>
<accession>A0A8H7NVH6</accession>
<dbReference type="GO" id="GO:0016705">
    <property type="term" value="F:oxidoreductase activity, acting on paired donors, with incorporation or reduction of molecular oxygen"/>
    <property type="evidence" value="ECO:0007669"/>
    <property type="project" value="InterPro"/>
</dbReference>
<dbReference type="PRINTS" id="PR00465">
    <property type="entry name" value="EP450IV"/>
</dbReference>
<dbReference type="InterPro" id="IPR001128">
    <property type="entry name" value="Cyt_P450"/>
</dbReference>
<dbReference type="SUPFAM" id="SSF48264">
    <property type="entry name" value="Cytochrome P450"/>
    <property type="match status" value="1"/>
</dbReference>
<feature type="chain" id="PRO_5034031878" description="Cytochrome P450" evidence="11">
    <location>
        <begin position="22"/>
        <end position="536"/>
    </location>
</feature>
<evidence type="ECO:0000256" key="8">
    <source>
        <dbReference type="ARBA" id="ARBA00023033"/>
    </source>
</evidence>
<evidence type="ECO:0000256" key="2">
    <source>
        <dbReference type="ARBA" id="ARBA00005179"/>
    </source>
</evidence>
<dbReference type="AlphaFoldDB" id="A0A8H7NVH6"/>
<evidence type="ECO:0000313" key="13">
    <source>
        <dbReference type="Proteomes" id="UP000639403"/>
    </source>
</evidence>
<dbReference type="CDD" id="cd11069">
    <property type="entry name" value="CYP_FUM15-like"/>
    <property type="match status" value="1"/>
</dbReference>
<evidence type="ECO:0000256" key="4">
    <source>
        <dbReference type="ARBA" id="ARBA00022617"/>
    </source>
</evidence>
<evidence type="ECO:0000256" key="3">
    <source>
        <dbReference type="ARBA" id="ARBA00010617"/>
    </source>
</evidence>
<keyword evidence="6" id="KW-0560">Oxidoreductase</keyword>
<feature type="binding site" description="axial binding residue" evidence="10">
    <location>
        <position position="489"/>
    </location>
    <ligand>
        <name>heme</name>
        <dbReference type="ChEBI" id="CHEBI:30413"/>
    </ligand>
    <ligandPart>
        <name>Fe</name>
        <dbReference type="ChEBI" id="CHEBI:18248"/>
    </ligandPart>
</feature>
<keyword evidence="4 10" id="KW-0349">Heme</keyword>
<dbReference type="InterPro" id="IPR036396">
    <property type="entry name" value="Cyt_P450_sf"/>
</dbReference>
<evidence type="ECO:0000256" key="5">
    <source>
        <dbReference type="ARBA" id="ARBA00022723"/>
    </source>
</evidence>
<dbReference type="PANTHER" id="PTHR24305">
    <property type="entry name" value="CYTOCHROME P450"/>
    <property type="match status" value="1"/>
</dbReference>
<evidence type="ECO:0000256" key="9">
    <source>
        <dbReference type="ARBA" id="ARBA00023180"/>
    </source>
</evidence>
<gene>
    <name evidence="12" type="ORF">IEO21_08941</name>
</gene>
<dbReference type="GO" id="GO:0005506">
    <property type="term" value="F:iron ion binding"/>
    <property type="evidence" value="ECO:0007669"/>
    <property type="project" value="InterPro"/>
</dbReference>
<dbReference type="GO" id="GO:0004497">
    <property type="term" value="F:monooxygenase activity"/>
    <property type="evidence" value="ECO:0007669"/>
    <property type="project" value="UniProtKB-KW"/>
</dbReference>
<proteinExistence type="inferred from homology"/>
<keyword evidence="7 10" id="KW-0408">Iron</keyword>
<protein>
    <recommendedName>
        <fullName evidence="14">Cytochrome P450</fullName>
    </recommendedName>
</protein>
<keyword evidence="8" id="KW-0503">Monooxygenase</keyword>
<reference evidence="12" key="2">
    <citation type="journal article" name="Front. Microbiol.">
        <title>Degradative Capacity of Two Strains of Rhodonia placenta: From Phenotype to Genotype.</title>
        <authorList>
            <person name="Kolle M."/>
            <person name="Horta M.A.C."/>
            <person name="Nowrousian M."/>
            <person name="Ohm R.A."/>
            <person name="Benz J.P."/>
            <person name="Pilgard A."/>
        </authorList>
    </citation>
    <scope>NUCLEOTIDE SEQUENCE</scope>
    <source>
        <strain evidence="12">FPRL280</strain>
    </source>
</reference>
<comment type="similarity">
    <text evidence="3">Belongs to the cytochrome P450 family.</text>
</comment>
<evidence type="ECO:0000313" key="12">
    <source>
        <dbReference type="EMBL" id="KAF9805705.1"/>
    </source>
</evidence>